<feature type="domain" description="PAZ" evidence="20">
    <location>
        <begin position="810"/>
        <end position="938"/>
    </location>
</feature>
<dbReference type="Pfam" id="PF02170">
    <property type="entry name" value="PAZ"/>
    <property type="match status" value="1"/>
</dbReference>
<dbReference type="PROSITE" id="PS51192">
    <property type="entry name" value="HELICASE_ATP_BIND_1"/>
    <property type="match status" value="1"/>
</dbReference>
<evidence type="ECO:0000259" key="20">
    <source>
        <dbReference type="PROSITE" id="PS50821"/>
    </source>
</evidence>
<dbReference type="EMBL" id="KY369131">
    <property type="protein sequence ID" value="ASU89917.1"/>
    <property type="molecule type" value="mRNA"/>
</dbReference>
<keyword evidence="10" id="KW-0067">ATP-binding</keyword>
<dbReference type="InterPro" id="IPR005034">
    <property type="entry name" value="Dicer_dimerisation"/>
</dbReference>
<evidence type="ECO:0000256" key="3">
    <source>
        <dbReference type="ARBA" id="ARBA00022722"/>
    </source>
</evidence>
<dbReference type="InterPro" id="IPR006935">
    <property type="entry name" value="Helicase/UvrB_N"/>
</dbReference>
<dbReference type="InterPro" id="IPR001650">
    <property type="entry name" value="Helicase_C-like"/>
</dbReference>
<evidence type="ECO:0000256" key="12">
    <source>
        <dbReference type="ARBA" id="ARBA00022884"/>
    </source>
</evidence>
<evidence type="ECO:0000256" key="6">
    <source>
        <dbReference type="ARBA" id="ARBA00022741"/>
    </source>
</evidence>
<keyword evidence="11" id="KW-0460">Magnesium</keyword>
<dbReference type="InterPro" id="IPR044441">
    <property type="entry name" value="DICER_DSRM"/>
</dbReference>
<evidence type="ECO:0000256" key="8">
    <source>
        <dbReference type="ARBA" id="ARBA00022801"/>
    </source>
</evidence>
<dbReference type="SUPFAM" id="SSF101690">
    <property type="entry name" value="PAZ domain"/>
    <property type="match status" value="1"/>
</dbReference>
<dbReference type="Gene3D" id="2.170.260.10">
    <property type="entry name" value="paz domain"/>
    <property type="match status" value="1"/>
</dbReference>
<protein>
    <submittedName>
        <fullName evidence="24">Dicer-2</fullName>
    </submittedName>
</protein>
<evidence type="ECO:0000259" key="23">
    <source>
        <dbReference type="PROSITE" id="PS51327"/>
    </source>
</evidence>
<keyword evidence="14" id="KW-0464">Manganese</keyword>
<keyword evidence="3" id="KW-0540">Nuclease</keyword>
<dbReference type="InterPro" id="IPR014001">
    <property type="entry name" value="Helicase_ATP-bd"/>
</dbReference>
<feature type="domain" description="RNase III" evidence="19">
    <location>
        <begin position="1251"/>
        <end position="1404"/>
    </location>
</feature>
<proteinExistence type="evidence at transcript level"/>
<comment type="cofactor">
    <cofactor evidence="1">
        <name>Mn(2+)</name>
        <dbReference type="ChEBI" id="CHEBI:29035"/>
    </cofactor>
</comment>
<dbReference type="SMART" id="SM00487">
    <property type="entry name" value="DEXDc"/>
    <property type="match status" value="1"/>
</dbReference>
<dbReference type="Pfam" id="PF20932">
    <property type="entry name" value="Dicer_dsRBD"/>
    <property type="match status" value="1"/>
</dbReference>
<evidence type="ECO:0000259" key="21">
    <source>
        <dbReference type="PROSITE" id="PS51192"/>
    </source>
</evidence>
<dbReference type="GO" id="GO:0005524">
    <property type="term" value="F:ATP binding"/>
    <property type="evidence" value="ECO:0007669"/>
    <property type="project" value="UniProtKB-KW"/>
</dbReference>
<dbReference type="PROSITE" id="PS50142">
    <property type="entry name" value="RNASE_3_2"/>
    <property type="match status" value="2"/>
</dbReference>
<dbReference type="Gene3D" id="3.30.160.380">
    <property type="entry name" value="Dicer dimerisation domain"/>
    <property type="match status" value="1"/>
</dbReference>
<keyword evidence="8" id="KW-0378">Hydrolase</keyword>
<feature type="domain" description="RNase III" evidence="19">
    <location>
        <begin position="1020"/>
        <end position="1199"/>
    </location>
</feature>
<keyword evidence="9" id="KW-0347">Helicase</keyword>
<evidence type="ECO:0000256" key="7">
    <source>
        <dbReference type="ARBA" id="ARBA00022759"/>
    </source>
</evidence>
<dbReference type="GO" id="GO:0046872">
    <property type="term" value="F:metal ion binding"/>
    <property type="evidence" value="ECO:0007669"/>
    <property type="project" value="UniProtKB-KW"/>
</dbReference>
<dbReference type="CDD" id="cd18802">
    <property type="entry name" value="SF2_C_dicer"/>
    <property type="match status" value="1"/>
</dbReference>
<dbReference type="InterPro" id="IPR014720">
    <property type="entry name" value="dsRBD_dom"/>
</dbReference>
<keyword evidence="4" id="KW-0479">Metal-binding</keyword>
<evidence type="ECO:0000256" key="9">
    <source>
        <dbReference type="ARBA" id="ARBA00022806"/>
    </source>
</evidence>
<evidence type="ECO:0000259" key="19">
    <source>
        <dbReference type="PROSITE" id="PS50142"/>
    </source>
</evidence>
<dbReference type="PROSITE" id="PS50821">
    <property type="entry name" value="PAZ"/>
    <property type="match status" value="1"/>
</dbReference>
<dbReference type="PANTHER" id="PTHR14950">
    <property type="entry name" value="DICER-RELATED"/>
    <property type="match status" value="1"/>
</dbReference>
<dbReference type="PROSITE" id="PS50137">
    <property type="entry name" value="DS_RBD"/>
    <property type="match status" value="1"/>
</dbReference>
<dbReference type="InterPro" id="IPR038248">
    <property type="entry name" value="Dicer_dimer_sf"/>
</dbReference>
<dbReference type="GO" id="GO:0003677">
    <property type="term" value="F:DNA binding"/>
    <property type="evidence" value="ECO:0007669"/>
    <property type="project" value="InterPro"/>
</dbReference>
<evidence type="ECO:0000256" key="14">
    <source>
        <dbReference type="ARBA" id="ARBA00023211"/>
    </source>
</evidence>
<dbReference type="PANTHER" id="PTHR14950:SF37">
    <property type="entry name" value="ENDORIBONUCLEASE DICER"/>
    <property type="match status" value="1"/>
</dbReference>
<keyword evidence="6" id="KW-0547">Nucleotide-binding</keyword>
<evidence type="ECO:0000256" key="15">
    <source>
        <dbReference type="ARBA" id="ARBA00035116"/>
    </source>
</evidence>
<evidence type="ECO:0000256" key="13">
    <source>
        <dbReference type="ARBA" id="ARBA00023158"/>
    </source>
</evidence>
<dbReference type="GO" id="GO:0004530">
    <property type="term" value="F:deoxyribonuclease I activity"/>
    <property type="evidence" value="ECO:0007669"/>
    <property type="project" value="TreeGrafter"/>
</dbReference>
<keyword evidence="17" id="KW-0175">Coiled coil</keyword>
<dbReference type="GO" id="GO:0005634">
    <property type="term" value="C:nucleus"/>
    <property type="evidence" value="ECO:0007669"/>
    <property type="project" value="TreeGrafter"/>
</dbReference>
<dbReference type="InterPro" id="IPR003100">
    <property type="entry name" value="PAZ_dom"/>
</dbReference>
<accession>A0A286QZ11</accession>
<dbReference type="CDD" id="cd18034">
    <property type="entry name" value="DEXHc_dicer"/>
    <property type="match status" value="1"/>
</dbReference>
<keyword evidence="7" id="KW-0255">Endonuclease</keyword>
<keyword evidence="5" id="KW-0677">Repeat</keyword>
<evidence type="ECO:0000256" key="10">
    <source>
        <dbReference type="ARBA" id="ARBA00022840"/>
    </source>
</evidence>
<dbReference type="Pfam" id="PF04851">
    <property type="entry name" value="ResIII"/>
    <property type="match status" value="1"/>
</dbReference>
<dbReference type="SUPFAM" id="SSF69065">
    <property type="entry name" value="RNase III domain-like"/>
    <property type="match status" value="2"/>
</dbReference>
<dbReference type="GO" id="GO:0005737">
    <property type="term" value="C:cytoplasm"/>
    <property type="evidence" value="ECO:0007669"/>
    <property type="project" value="TreeGrafter"/>
</dbReference>
<keyword evidence="12 16" id="KW-0694">RNA-binding</keyword>
<dbReference type="PROSITE" id="PS51327">
    <property type="entry name" value="DICER_DSRBF"/>
    <property type="match status" value="1"/>
</dbReference>
<dbReference type="FunFam" id="1.10.1520.10:FF:000004">
    <property type="entry name" value="Endoribonuclease dicer-like 1"/>
    <property type="match status" value="1"/>
</dbReference>
<evidence type="ECO:0000256" key="17">
    <source>
        <dbReference type="SAM" id="Coils"/>
    </source>
</evidence>
<dbReference type="GO" id="GO:0004525">
    <property type="term" value="F:ribonuclease III activity"/>
    <property type="evidence" value="ECO:0007669"/>
    <property type="project" value="InterPro"/>
</dbReference>
<dbReference type="Pfam" id="PF00271">
    <property type="entry name" value="Helicase_C"/>
    <property type="match status" value="1"/>
</dbReference>
<dbReference type="GO" id="GO:0003723">
    <property type="term" value="F:RNA binding"/>
    <property type="evidence" value="ECO:0007669"/>
    <property type="project" value="UniProtKB-UniRule"/>
</dbReference>
<evidence type="ECO:0000259" key="22">
    <source>
        <dbReference type="PROSITE" id="PS51194"/>
    </source>
</evidence>
<feature type="domain" description="DRBM" evidence="18">
    <location>
        <begin position="1456"/>
        <end position="1491"/>
    </location>
</feature>
<organism evidence="24">
    <name type="scientific">Macrobrachium rosenbergii</name>
    <name type="common">Giant fresh water prawn</name>
    <dbReference type="NCBI Taxonomy" id="79674"/>
    <lineage>
        <taxon>Eukaryota</taxon>
        <taxon>Metazoa</taxon>
        <taxon>Ecdysozoa</taxon>
        <taxon>Arthropoda</taxon>
        <taxon>Crustacea</taxon>
        <taxon>Multicrustacea</taxon>
        <taxon>Malacostraca</taxon>
        <taxon>Eumalacostraca</taxon>
        <taxon>Eucarida</taxon>
        <taxon>Decapoda</taxon>
        <taxon>Pleocyemata</taxon>
        <taxon>Caridea</taxon>
        <taxon>Palaemonoidea</taxon>
        <taxon>Palaemonidae</taxon>
        <taxon>Macrobrachium</taxon>
    </lineage>
</organism>
<sequence length="1502" mass="171306">MDITDENEVDADSADVQLPLNAQFTPRAYQIELFKCARKKNSILVLGTGSGKTFIAVLLIKEFADEIRGSICNRSKRTVFVVNTVPLVHQQGLAIKTHTGLEVGQYEGSMGVDFWDDNKWADELEEHEVIIITAQIFLELILHARLPLRRVNLLIMDECHHAVGSHPMREIMRQYDALKRASVDECPRILGLTASVINKKCKKDDVSRNMHELELTMDCALVTSVDHEEVLRFTTRPDEKLVIYRGFVMTPYQEMVAAQLDGVQCEVEEQEDLNDKVKKFIKKRILNIKHIMFSLGDWCVARAIYYEKESLEESAEAEEVPVVRELLGRLRTRFEEIYVQCVLREKLMGNPKDHVSHQVLRLIEILAAIKSDEVAGLIFVERRNTAKILYDFLLELAKANEDLNFIKPLYVVGANTRPGIDLKLAELELRKQRETLKKFREGQANFIVSTSVLEEGVDIRKCNAVIRFDKPANYRAYVQSRGRARAVPSKYILMVEMGKHMLFINDLDVYREIEKTLLTLCHNRDLPTAEEIQRHFDEDDLLPPYEPYGPQGPKVTANSAISLINHYIGKLPQDRFTTLAPDVIYVNRHGLSQAVILLPTCSNLKEQIRGTFEDNKDLAKKSAALELCKVLHQMGELDHKLRPTVPSVEMLADDLLDLKLESSKAGEPNLGTKKHRQIYKREVHSSFRHTEGTPFYLYFVEIRPTDEDSREITVDSAESEDTVGILCKEELVHCPFKLYGPKIGKVMVTLKQLDLNYNVSCEMMRKANHFHKLALESILPINTSLMEFDPKGLDNGLFIVPLKGSSINFGLMDRMAQLSTVKEEIPIRSGQTYEFDRDLFENAVVFPLYGEMHQMHYVTEIKDNLNPRSEFPESKMLYENYEGYFSTKYGATITNRLQPLISVKHLPKELNYLKEVPVKKKGNRDPPYFIPELCGILPFRASLWWQLSCVPSILYRLNSFGVAHKLSLDIGVSSKLNLAAITAQSLDSNWTELIAQNTPSDVNLAVALSQKKVNYVYPFMLAHALTLMAANDVYNLERLEVLGDAFLKYVAGEYVYLKFPDDHEGKLSPKRTLLICNKTLFQLAKRKGIPGKIQAMRLQPRVNGILPGFGVKKLVGRELREIGYPSDKWHKLPVPEKLSDLEQVIKELEDEEENLNGDVSNNPPTRASCFNPWEEHEVSDKSIADCTEALIGAYLLQCGADAAKDFLHWMGIGVHKGQKLLKDDLPIRTAIMQDESWSVAGITCFYKKACLDRLEDTIQYKFKDRSFVVQAVTHPSYTQNRITNDYQRLEFIGDAVLDYLVTGLIYSRHTTYTPGQMTDLRSYYVNNETLARAAAKYELQKHLLHMSPKLQAAIDKFLQLCQEEDLERELITEDEEDDVEEIEVPKSLGDLIESIIGAVYLDSNKNLEITWDVVSVLMGDVFQKKHKDIPKNRVRLLYETSESVKFEKGERDGLAVYTVKVNGRFEVIGLGKNFKVAKVNAAKKALRMLQEMGSQGNHTFPH</sequence>
<evidence type="ECO:0000256" key="11">
    <source>
        <dbReference type="ARBA" id="ARBA00022842"/>
    </source>
</evidence>
<dbReference type="InterPro" id="IPR000999">
    <property type="entry name" value="RNase_III_dom"/>
</dbReference>
<dbReference type="CDD" id="cd00593">
    <property type="entry name" value="RIBOc"/>
    <property type="match status" value="2"/>
</dbReference>
<feature type="domain" description="Helicase ATP-binding" evidence="21">
    <location>
        <begin position="33"/>
        <end position="214"/>
    </location>
</feature>
<dbReference type="InterPro" id="IPR036085">
    <property type="entry name" value="PAZ_dom_sf"/>
</dbReference>
<dbReference type="SMART" id="SM00949">
    <property type="entry name" value="PAZ"/>
    <property type="match status" value="1"/>
</dbReference>
<dbReference type="SUPFAM" id="SSF52540">
    <property type="entry name" value="P-loop containing nucleoside triphosphate hydrolases"/>
    <property type="match status" value="1"/>
</dbReference>
<dbReference type="FunFam" id="3.40.50.300:FF:000628">
    <property type="entry name" value="Endoribonuclease Dicer"/>
    <property type="match status" value="1"/>
</dbReference>
<evidence type="ECO:0000313" key="24">
    <source>
        <dbReference type="EMBL" id="ASU89917.1"/>
    </source>
</evidence>
<keyword evidence="13" id="KW-0943">RNA-mediated gene silencing</keyword>
<dbReference type="SMART" id="SM00490">
    <property type="entry name" value="HELICc"/>
    <property type="match status" value="1"/>
</dbReference>
<dbReference type="InterPro" id="IPR027417">
    <property type="entry name" value="P-loop_NTPase"/>
</dbReference>
<feature type="domain" description="Dicer dsRNA-binding fold" evidence="23">
    <location>
        <begin position="560"/>
        <end position="651"/>
    </location>
</feature>
<dbReference type="GO" id="GO:0006309">
    <property type="term" value="P:apoptotic DNA fragmentation"/>
    <property type="evidence" value="ECO:0007669"/>
    <property type="project" value="TreeGrafter"/>
</dbReference>
<dbReference type="SUPFAM" id="SSF54768">
    <property type="entry name" value="dsRNA-binding domain-like"/>
    <property type="match status" value="1"/>
</dbReference>
<dbReference type="Gene3D" id="1.10.1520.10">
    <property type="entry name" value="Ribonuclease III domain"/>
    <property type="match status" value="2"/>
</dbReference>
<feature type="domain" description="Helicase C-terminal" evidence="22">
    <location>
        <begin position="361"/>
        <end position="532"/>
    </location>
</feature>
<dbReference type="SMART" id="SM00535">
    <property type="entry name" value="RIBOc"/>
    <property type="match status" value="2"/>
</dbReference>
<evidence type="ECO:0000256" key="2">
    <source>
        <dbReference type="ARBA" id="ARBA00001946"/>
    </source>
</evidence>
<dbReference type="PROSITE" id="PS51194">
    <property type="entry name" value="HELICASE_CTER"/>
    <property type="match status" value="1"/>
</dbReference>
<dbReference type="Gene3D" id="3.30.160.20">
    <property type="match status" value="1"/>
</dbReference>
<comment type="similarity">
    <text evidence="15 16">Belongs to the helicase family. Dicer subfamily.</text>
</comment>
<evidence type="ECO:0000256" key="5">
    <source>
        <dbReference type="ARBA" id="ARBA00022737"/>
    </source>
</evidence>
<dbReference type="InterPro" id="IPR036389">
    <property type="entry name" value="RNase_III_sf"/>
</dbReference>
<evidence type="ECO:0000256" key="1">
    <source>
        <dbReference type="ARBA" id="ARBA00001936"/>
    </source>
</evidence>
<dbReference type="Gene3D" id="3.40.50.300">
    <property type="entry name" value="P-loop containing nucleotide triphosphate hydrolases"/>
    <property type="match status" value="2"/>
</dbReference>
<comment type="cofactor">
    <cofactor evidence="2">
        <name>Mg(2+)</name>
        <dbReference type="ChEBI" id="CHEBI:18420"/>
    </cofactor>
</comment>
<name>A0A286QZ11_MACRS</name>
<dbReference type="GO" id="GO:0004386">
    <property type="term" value="F:helicase activity"/>
    <property type="evidence" value="ECO:0007669"/>
    <property type="project" value="UniProtKB-KW"/>
</dbReference>
<dbReference type="GO" id="GO:0031054">
    <property type="term" value="P:pre-miRNA processing"/>
    <property type="evidence" value="ECO:0007669"/>
    <property type="project" value="InterPro"/>
</dbReference>
<evidence type="ECO:0000256" key="4">
    <source>
        <dbReference type="ARBA" id="ARBA00022723"/>
    </source>
</evidence>
<feature type="coiled-coil region" evidence="17">
    <location>
        <begin position="1134"/>
        <end position="1161"/>
    </location>
</feature>
<evidence type="ECO:0000256" key="16">
    <source>
        <dbReference type="PROSITE-ProRule" id="PRU00657"/>
    </source>
</evidence>
<dbReference type="Pfam" id="PF03368">
    <property type="entry name" value="Dicer_dimer"/>
    <property type="match status" value="1"/>
</dbReference>
<dbReference type="Pfam" id="PF00636">
    <property type="entry name" value="Ribonuclease_3"/>
    <property type="match status" value="2"/>
</dbReference>
<reference evidence="24" key="1">
    <citation type="journal article" date="2017" name="RNA Biol.">
        <title>Short versus long double-stranded RNA activation of a post-transcriptional gene knockdown pathway.</title>
        <authorList>
            <person name="Shpak N."/>
            <person name="Manor R."/>
            <person name="Katzir Abilevich L."/>
            <person name="Mantal O."/>
            <person name="Shavit K."/>
            <person name="Aflalo E.D."/>
            <person name="Toiber D."/>
            <person name="Sagi A."/>
        </authorList>
    </citation>
    <scope>NUCLEOTIDE SEQUENCE</scope>
</reference>
<dbReference type="GO" id="GO:0030422">
    <property type="term" value="P:siRNA processing"/>
    <property type="evidence" value="ECO:0007669"/>
    <property type="project" value="InterPro"/>
</dbReference>
<evidence type="ECO:0000259" key="18">
    <source>
        <dbReference type="PROSITE" id="PS50137"/>
    </source>
</evidence>